<keyword evidence="3 9" id="KW-0812">Transmembrane</keyword>
<keyword evidence="6 8" id="KW-0408">Iron</keyword>
<dbReference type="PIRSF" id="PIRSF000178">
    <property type="entry name" value="SDH_cyt_b560"/>
    <property type="match status" value="1"/>
</dbReference>
<feature type="transmembrane region" description="Helical" evidence="9">
    <location>
        <begin position="106"/>
        <end position="127"/>
    </location>
</feature>
<dbReference type="PANTHER" id="PTHR10978:SF5">
    <property type="entry name" value="SUCCINATE DEHYDROGENASE CYTOCHROME B560 SUBUNIT, MITOCHONDRIAL"/>
    <property type="match status" value="1"/>
</dbReference>
<gene>
    <name evidence="10" type="primary">sdh3</name>
</gene>
<keyword evidence="7 9" id="KW-0472">Membrane</keyword>
<dbReference type="GO" id="GO:0016020">
    <property type="term" value="C:membrane"/>
    <property type="evidence" value="ECO:0007669"/>
    <property type="project" value="UniProtKB-SubCell"/>
</dbReference>
<reference evidence="10" key="1">
    <citation type="submission" date="2018-12" db="EMBL/GenBank/DDBJ databases">
        <authorList>
            <person name="hu s."/>
            <person name="Xu Y."/>
            <person name="Xu B."/>
            <person name="Li F."/>
        </authorList>
    </citation>
    <scope>NUCLEOTIDE SEQUENCE</scope>
</reference>
<evidence type="ECO:0000256" key="8">
    <source>
        <dbReference type="PIRSR" id="PIRSR000178-1"/>
    </source>
</evidence>
<evidence type="ECO:0000256" key="1">
    <source>
        <dbReference type="ARBA" id="ARBA00004141"/>
    </source>
</evidence>
<evidence type="ECO:0000256" key="2">
    <source>
        <dbReference type="ARBA" id="ARBA00022617"/>
    </source>
</evidence>
<evidence type="ECO:0000313" key="10">
    <source>
        <dbReference type="EMBL" id="QIC54992.1"/>
    </source>
</evidence>
<keyword evidence="5 9" id="KW-1133">Transmembrane helix</keyword>
<reference evidence="10" key="2">
    <citation type="journal article" date="2019" name="Mitochondrial DNA Part B Resour">
        <title>The complete mitochondrial genome of a marine microalgae Cryptophyceae sp. CCMP2293.</title>
        <authorList>
            <person name="Hu S."/>
            <person name="Xu Y."/>
            <person name="Xu B."/>
            <person name="Li F."/>
        </authorList>
    </citation>
    <scope>NUCLEOTIDE SEQUENCE</scope>
</reference>
<dbReference type="EMBL" id="MK292549">
    <property type="protein sequence ID" value="QIC54992.1"/>
    <property type="molecule type" value="Genomic_DNA"/>
</dbReference>
<sequence length="128" mass="15036">MKKKNRPLSPHLVIYKPQITSVFSIFHRISGSFLSLSFIFGIIFLYFNFFYMHYFDFYVFMINYITFTYIAVSSVGFFLGFILFFHITNGFRHLLWDFAFGLGLKNLSATAFFVFSINALIIVTIILL</sequence>
<accession>A0A6C0X6G2</accession>
<comment type="subcellular location">
    <subcellularLocation>
        <location evidence="1">Membrane</location>
        <topology evidence="1">Multi-pass membrane protein</topology>
    </subcellularLocation>
</comment>
<evidence type="ECO:0000256" key="4">
    <source>
        <dbReference type="ARBA" id="ARBA00022723"/>
    </source>
</evidence>
<keyword evidence="4 8" id="KW-0479">Metal-binding</keyword>
<feature type="transmembrane region" description="Helical" evidence="9">
    <location>
        <begin position="57"/>
        <end position="85"/>
    </location>
</feature>
<keyword evidence="10" id="KW-0496">Mitochondrion</keyword>
<dbReference type="NCBIfam" id="TIGR02970">
    <property type="entry name" value="succ_dehyd_cytB"/>
    <property type="match status" value="1"/>
</dbReference>
<name>A0A6C0X6G2_9CRYP</name>
<geneLocation type="mitochondrion" evidence="10"/>
<dbReference type="Gene3D" id="1.20.1300.10">
    <property type="entry name" value="Fumarate reductase/succinate dehydrogenase, transmembrane subunit"/>
    <property type="match status" value="1"/>
</dbReference>
<evidence type="ECO:0000256" key="9">
    <source>
        <dbReference type="SAM" id="Phobius"/>
    </source>
</evidence>
<keyword evidence="2 8" id="KW-0349">Heme</keyword>
<dbReference type="InterPro" id="IPR014314">
    <property type="entry name" value="Succ_DH_cytb556"/>
</dbReference>
<evidence type="ECO:0000256" key="6">
    <source>
        <dbReference type="ARBA" id="ARBA00023004"/>
    </source>
</evidence>
<protein>
    <submittedName>
        <fullName evidence="10">Succinate:cytochrome c oxidoreductase subunit 3</fullName>
    </submittedName>
</protein>
<proteinExistence type="predicted"/>
<dbReference type="GO" id="GO:0046872">
    <property type="term" value="F:metal ion binding"/>
    <property type="evidence" value="ECO:0007669"/>
    <property type="project" value="UniProtKB-KW"/>
</dbReference>
<dbReference type="GO" id="GO:0006121">
    <property type="term" value="P:mitochondrial electron transport, succinate to ubiquinone"/>
    <property type="evidence" value="ECO:0007669"/>
    <property type="project" value="TreeGrafter"/>
</dbReference>
<evidence type="ECO:0000256" key="3">
    <source>
        <dbReference type="ARBA" id="ARBA00022692"/>
    </source>
</evidence>
<dbReference type="InterPro" id="IPR000701">
    <property type="entry name" value="SuccDH_FuR_B_TM-su"/>
</dbReference>
<organism evidence="10">
    <name type="scientific">Baffinella frigidus</name>
    <dbReference type="NCBI Taxonomy" id="2571260"/>
    <lineage>
        <taxon>Eukaryota</taxon>
        <taxon>Cryptophyceae</taxon>
        <taxon>Cryptomonadales</taxon>
        <taxon>Baffinellaceae</taxon>
        <taxon>Baffinella</taxon>
    </lineage>
</organism>
<comment type="cofactor">
    <cofactor evidence="8">
        <name>heme</name>
        <dbReference type="ChEBI" id="CHEBI:30413"/>
    </cofactor>
    <text evidence="8">The heme is bound between the two transmembrane subunits.</text>
</comment>
<dbReference type="SUPFAM" id="SSF81343">
    <property type="entry name" value="Fumarate reductase respiratory complex transmembrane subunits"/>
    <property type="match status" value="1"/>
</dbReference>
<dbReference type="InterPro" id="IPR018495">
    <property type="entry name" value="Succ_DH_cyt_bsu_CS"/>
</dbReference>
<dbReference type="InterPro" id="IPR034804">
    <property type="entry name" value="SQR/QFR_C/D"/>
</dbReference>
<dbReference type="GO" id="GO:0005739">
    <property type="term" value="C:mitochondrion"/>
    <property type="evidence" value="ECO:0007669"/>
    <property type="project" value="GOC"/>
</dbReference>
<dbReference type="AlphaFoldDB" id="A0A6C0X6G2"/>
<dbReference type="Pfam" id="PF01127">
    <property type="entry name" value="Sdh_cyt"/>
    <property type="match status" value="1"/>
</dbReference>
<dbReference type="GO" id="GO:0009055">
    <property type="term" value="F:electron transfer activity"/>
    <property type="evidence" value="ECO:0007669"/>
    <property type="project" value="InterPro"/>
</dbReference>
<dbReference type="PANTHER" id="PTHR10978">
    <property type="entry name" value="SUCCINATE DEHYDROGENASE CYTOCHROME B560 SUBUNIT"/>
    <property type="match status" value="1"/>
</dbReference>
<dbReference type="GO" id="GO:0006099">
    <property type="term" value="P:tricarboxylic acid cycle"/>
    <property type="evidence" value="ECO:0007669"/>
    <property type="project" value="InterPro"/>
</dbReference>
<feature type="transmembrane region" description="Helical" evidence="9">
    <location>
        <begin position="33"/>
        <end position="51"/>
    </location>
</feature>
<feature type="binding site" description="axial binding residue" evidence="8">
    <location>
        <position position="86"/>
    </location>
    <ligand>
        <name>heme</name>
        <dbReference type="ChEBI" id="CHEBI:30413"/>
        <note>ligand shared with second transmembrane subunit</note>
    </ligand>
    <ligandPart>
        <name>Fe</name>
        <dbReference type="ChEBI" id="CHEBI:18248"/>
    </ligandPart>
</feature>
<dbReference type="PROSITE" id="PS01000">
    <property type="entry name" value="SDH_CYT_1"/>
    <property type="match status" value="1"/>
</dbReference>
<evidence type="ECO:0000256" key="7">
    <source>
        <dbReference type="ARBA" id="ARBA00023136"/>
    </source>
</evidence>
<evidence type="ECO:0000256" key="5">
    <source>
        <dbReference type="ARBA" id="ARBA00022989"/>
    </source>
</evidence>
<dbReference type="CDD" id="cd03499">
    <property type="entry name" value="SQR_TypeC_SdhC"/>
    <property type="match status" value="1"/>
</dbReference>